<keyword evidence="4" id="KW-0808">Transferase</keyword>
<dbReference type="InterPro" id="IPR036890">
    <property type="entry name" value="HATPase_C_sf"/>
</dbReference>
<feature type="transmembrane region" description="Helical" evidence="1">
    <location>
        <begin position="39"/>
        <end position="60"/>
    </location>
</feature>
<reference evidence="4" key="1">
    <citation type="submission" date="2020-08" db="EMBL/GenBank/DDBJ databases">
        <title>Genome public.</title>
        <authorList>
            <person name="Liu C."/>
            <person name="Sun Q."/>
        </authorList>
    </citation>
    <scope>NUCLEOTIDE SEQUENCE</scope>
    <source>
        <strain evidence="4">BX7</strain>
    </source>
</reference>
<evidence type="ECO:0000313" key="5">
    <source>
        <dbReference type="Proteomes" id="UP000620366"/>
    </source>
</evidence>
<sequence length="427" mass="48450">MEQMVTANIMLDFFAIVLSCIPVAYILNGQRYRQRLNRYFLGVGISNIFMILGDLADWLLQEITTAAQAVALTVFSATFYTASAFVLYFFARYMEEYLHLSGRGRRWYLSSVALACSVQVFFSLISPFTGAIFTVTAAGYQRGSLFLISQLVPLYCYLLFTATVILCRKRLSRREVIFFLLYIFVPLGGGAAQMFLRGIAVVNVGVSLALLFILVNIQFEYEIKLREQEKELAEMSVDIMLSQIQPHFLYNALATISHLCKRNPVEAQKAIQEFSAFLRANMNSLKNHSPIPFEQELNHVMNYLYLEQRRFQDRLKVVYEIRTSDFFLPPLSLQPLVENAVRHGILKKEEGGILILRTQETPDSFLVLVMDDGVGIARARQFPDLGEHNHLGIENVRSRLASMVGGTLDIESSDKGTVVTLSIPKER</sequence>
<dbReference type="PANTHER" id="PTHR34220">
    <property type="entry name" value="SENSOR HISTIDINE KINASE YPDA"/>
    <property type="match status" value="1"/>
</dbReference>
<evidence type="ECO:0000256" key="1">
    <source>
        <dbReference type="SAM" id="Phobius"/>
    </source>
</evidence>
<accession>A0A926DE54</accession>
<keyword evidence="1" id="KW-0472">Membrane</keyword>
<dbReference type="RefSeq" id="WP_249299891.1">
    <property type="nucleotide sequence ID" value="NZ_JACRSP010000002.1"/>
</dbReference>
<evidence type="ECO:0000259" key="2">
    <source>
        <dbReference type="Pfam" id="PF02518"/>
    </source>
</evidence>
<evidence type="ECO:0000313" key="4">
    <source>
        <dbReference type="EMBL" id="MBC8536139.1"/>
    </source>
</evidence>
<evidence type="ECO:0000259" key="3">
    <source>
        <dbReference type="Pfam" id="PF06580"/>
    </source>
</evidence>
<gene>
    <name evidence="4" type="ORF">H8695_05470</name>
</gene>
<feature type="transmembrane region" description="Helical" evidence="1">
    <location>
        <begin position="176"/>
        <end position="195"/>
    </location>
</feature>
<feature type="transmembrane region" description="Helical" evidence="1">
    <location>
        <begin position="201"/>
        <end position="219"/>
    </location>
</feature>
<keyword evidence="1" id="KW-1133">Transmembrane helix</keyword>
<keyword evidence="4" id="KW-0418">Kinase</keyword>
<dbReference type="GO" id="GO:0016020">
    <property type="term" value="C:membrane"/>
    <property type="evidence" value="ECO:0007669"/>
    <property type="project" value="InterPro"/>
</dbReference>
<dbReference type="Pfam" id="PF02518">
    <property type="entry name" value="HATPase_c"/>
    <property type="match status" value="1"/>
</dbReference>
<feature type="transmembrane region" description="Helical" evidence="1">
    <location>
        <begin position="66"/>
        <end position="91"/>
    </location>
</feature>
<keyword evidence="1" id="KW-0812">Transmembrane</keyword>
<dbReference type="GO" id="GO:0000155">
    <property type="term" value="F:phosphorelay sensor kinase activity"/>
    <property type="evidence" value="ECO:0007669"/>
    <property type="project" value="InterPro"/>
</dbReference>
<proteinExistence type="predicted"/>
<keyword evidence="5" id="KW-1185">Reference proteome</keyword>
<dbReference type="AlphaFoldDB" id="A0A926DE54"/>
<dbReference type="InterPro" id="IPR003594">
    <property type="entry name" value="HATPase_dom"/>
</dbReference>
<feature type="domain" description="Signal transduction histidine kinase internal region" evidence="3">
    <location>
        <begin position="239"/>
        <end position="315"/>
    </location>
</feature>
<protein>
    <submittedName>
        <fullName evidence="4">Histidine kinase</fullName>
    </submittedName>
</protein>
<feature type="transmembrane region" description="Helical" evidence="1">
    <location>
        <begin position="6"/>
        <end position="27"/>
    </location>
</feature>
<feature type="transmembrane region" description="Helical" evidence="1">
    <location>
        <begin position="112"/>
        <end position="133"/>
    </location>
</feature>
<dbReference type="InterPro" id="IPR050640">
    <property type="entry name" value="Bact_2-comp_sensor_kinase"/>
</dbReference>
<dbReference type="PANTHER" id="PTHR34220:SF7">
    <property type="entry name" value="SENSOR HISTIDINE KINASE YPDA"/>
    <property type="match status" value="1"/>
</dbReference>
<dbReference type="InterPro" id="IPR010559">
    <property type="entry name" value="Sig_transdc_His_kin_internal"/>
</dbReference>
<dbReference type="Proteomes" id="UP000620366">
    <property type="component" value="Unassembled WGS sequence"/>
</dbReference>
<feature type="domain" description="Histidine kinase/HSP90-like ATPase" evidence="2">
    <location>
        <begin position="333"/>
        <end position="426"/>
    </location>
</feature>
<comment type="caution">
    <text evidence="4">The sequence shown here is derived from an EMBL/GenBank/DDBJ whole genome shotgun (WGS) entry which is preliminary data.</text>
</comment>
<dbReference type="SUPFAM" id="SSF55874">
    <property type="entry name" value="ATPase domain of HSP90 chaperone/DNA topoisomerase II/histidine kinase"/>
    <property type="match status" value="1"/>
</dbReference>
<name>A0A926DE54_9FIRM</name>
<dbReference type="Gene3D" id="3.30.565.10">
    <property type="entry name" value="Histidine kinase-like ATPase, C-terminal domain"/>
    <property type="match status" value="1"/>
</dbReference>
<dbReference type="Pfam" id="PF06580">
    <property type="entry name" value="His_kinase"/>
    <property type="match status" value="1"/>
</dbReference>
<organism evidence="4 5">
    <name type="scientific">Feifania hominis</name>
    <dbReference type="NCBI Taxonomy" id="2763660"/>
    <lineage>
        <taxon>Bacteria</taxon>
        <taxon>Bacillati</taxon>
        <taxon>Bacillota</taxon>
        <taxon>Clostridia</taxon>
        <taxon>Eubacteriales</taxon>
        <taxon>Feifaniaceae</taxon>
        <taxon>Feifania</taxon>
    </lineage>
</organism>
<dbReference type="EMBL" id="JACRSP010000002">
    <property type="protein sequence ID" value="MBC8536139.1"/>
    <property type="molecule type" value="Genomic_DNA"/>
</dbReference>
<feature type="transmembrane region" description="Helical" evidence="1">
    <location>
        <begin position="145"/>
        <end position="167"/>
    </location>
</feature>